<evidence type="ECO:0000256" key="3">
    <source>
        <dbReference type="ARBA" id="ARBA00023125"/>
    </source>
</evidence>
<dbReference type="InterPro" id="IPR036955">
    <property type="entry name" value="AP2/ERF_dom_sf"/>
</dbReference>
<dbReference type="Gramene" id="AUR62007140-RA">
    <property type="protein sequence ID" value="AUR62007140-RA:cds"/>
    <property type="gene ID" value="AUR62007140"/>
</dbReference>
<dbReference type="OMA" id="EETGSAC"/>
<organism evidence="7 8">
    <name type="scientific">Chenopodium quinoa</name>
    <name type="common">Quinoa</name>
    <dbReference type="NCBI Taxonomy" id="63459"/>
    <lineage>
        <taxon>Eukaryota</taxon>
        <taxon>Viridiplantae</taxon>
        <taxon>Streptophyta</taxon>
        <taxon>Embryophyta</taxon>
        <taxon>Tracheophyta</taxon>
        <taxon>Spermatophyta</taxon>
        <taxon>Magnoliopsida</taxon>
        <taxon>eudicotyledons</taxon>
        <taxon>Gunneridae</taxon>
        <taxon>Pentapetalae</taxon>
        <taxon>Caryophyllales</taxon>
        <taxon>Chenopodiaceae</taxon>
        <taxon>Chenopodioideae</taxon>
        <taxon>Atripliceae</taxon>
        <taxon>Chenopodium</taxon>
    </lineage>
</organism>
<dbReference type="SMART" id="SM00380">
    <property type="entry name" value="AP2"/>
    <property type="match status" value="1"/>
</dbReference>
<name>A0A803L5K1_CHEQI</name>
<dbReference type="AlphaFoldDB" id="A0A803L5K1"/>
<keyword evidence="3" id="KW-0238">DNA-binding</keyword>
<keyword evidence="4" id="KW-0804">Transcription</keyword>
<accession>A0A803L5K1</accession>
<keyword evidence="2" id="KW-0805">Transcription regulation</keyword>
<evidence type="ECO:0000313" key="8">
    <source>
        <dbReference type="Proteomes" id="UP000596660"/>
    </source>
</evidence>
<evidence type="ECO:0000256" key="2">
    <source>
        <dbReference type="ARBA" id="ARBA00023015"/>
    </source>
</evidence>
<evidence type="ECO:0000313" key="7">
    <source>
        <dbReference type="EnsemblPlants" id="AUR62007140-RA:cds"/>
    </source>
</evidence>
<reference evidence="7" key="1">
    <citation type="journal article" date="2017" name="Nature">
        <title>The genome of Chenopodium quinoa.</title>
        <authorList>
            <person name="Jarvis D.E."/>
            <person name="Ho Y.S."/>
            <person name="Lightfoot D.J."/>
            <person name="Schmoeckel S.M."/>
            <person name="Li B."/>
            <person name="Borm T.J.A."/>
            <person name="Ohyanagi H."/>
            <person name="Mineta K."/>
            <person name="Michell C.T."/>
            <person name="Saber N."/>
            <person name="Kharbatia N.M."/>
            <person name="Rupper R.R."/>
            <person name="Sharp A.R."/>
            <person name="Dally N."/>
            <person name="Boughton B.A."/>
            <person name="Woo Y.H."/>
            <person name="Gao G."/>
            <person name="Schijlen E.G.W.M."/>
            <person name="Guo X."/>
            <person name="Momin A.A."/>
            <person name="Negrao S."/>
            <person name="Al-Babili S."/>
            <person name="Gehring C."/>
            <person name="Roessner U."/>
            <person name="Jung C."/>
            <person name="Murphy K."/>
            <person name="Arold S.T."/>
            <person name="Gojobori T."/>
            <person name="van der Linden C.G."/>
            <person name="van Loo E.N."/>
            <person name="Jellen E.N."/>
            <person name="Maughan P.J."/>
            <person name="Tester M."/>
        </authorList>
    </citation>
    <scope>NUCLEOTIDE SEQUENCE [LARGE SCALE GENOMIC DNA]</scope>
    <source>
        <strain evidence="7">cv. PI 614886</strain>
    </source>
</reference>
<protein>
    <recommendedName>
        <fullName evidence="6">AP2/ERF domain-containing protein</fullName>
    </recommendedName>
</protein>
<proteinExistence type="predicted"/>
<evidence type="ECO:0000256" key="4">
    <source>
        <dbReference type="ARBA" id="ARBA00023163"/>
    </source>
</evidence>
<dbReference type="EnsemblPlants" id="AUR62007140-RA">
    <property type="protein sequence ID" value="AUR62007140-RA:cds"/>
    <property type="gene ID" value="AUR62007140"/>
</dbReference>
<dbReference type="GO" id="GO:0003700">
    <property type="term" value="F:DNA-binding transcription factor activity"/>
    <property type="evidence" value="ECO:0007669"/>
    <property type="project" value="InterPro"/>
</dbReference>
<feature type="domain" description="AP2/ERF" evidence="6">
    <location>
        <begin position="7"/>
        <end position="63"/>
    </location>
</feature>
<dbReference type="InterPro" id="IPR016177">
    <property type="entry name" value="DNA-bd_dom_sf"/>
</dbReference>
<dbReference type="Gene3D" id="3.30.730.10">
    <property type="entry name" value="AP2/ERF domain"/>
    <property type="match status" value="1"/>
</dbReference>
<comment type="subcellular location">
    <subcellularLocation>
        <location evidence="1">Nucleus</location>
    </subcellularLocation>
</comment>
<reference evidence="7" key="2">
    <citation type="submission" date="2021-03" db="UniProtKB">
        <authorList>
            <consortium name="EnsemblPlants"/>
        </authorList>
    </citation>
    <scope>IDENTIFICATION</scope>
</reference>
<dbReference type="SUPFAM" id="SSF54171">
    <property type="entry name" value="DNA-binding domain"/>
    <property type="match status" value="1"/>
</dbReference>
<dbReference type="InterPro" id="IPR001471">
    <property type="entry name" value="AP2/ERF_dom"/>
</dbReference>
<dbReference type="PROSITE" id="PS51032">
    <property type="entry name" value="AP2_ERF"/>
    <property type="match status" value="1"/>
</dbReference>
<evidence type="ECO:0000259" key="6">
    <source>
        <dbReference type="PROSITE" id="PS51032"/>
    </source>
</evidence>
<dbReference type="GO" id="GO:0003677">
    <property type="term" value="F:DNA binding"/>
    <property type="evidence" value="ECO:0007669"/>
    <property type="project" value="UniProtKB-KW"/>
</dbReference>
<evidence type="ECO:0000256" key="1">
    <source>
        <dbReference type="ARBA" id="ARBA00004123"/>
    </source>
</evidence>
<keyword evidence="8" id="KW-1185">Reference proteome</keyword>
<keyword evidence="5" id="KW-0539">Nucleus</keyword>
<dbReference type="Proteomes" id="UP000596660">
    <property type="component" value="Unplaced"/>
</dbReference>
<sequence>MEGELKRLRGVVPMYNGKWGALTSVQRKRSWLGTYEREIDAAVAYDRACLKLCRRKLLNFSFDTNECEFQSNYSFETIIFMIKDGTYPQNYAQFLAKRQNLGGVGSEETGSACIPKLHEPVKLFGVRIG</sequence>
<dbReference type="GO" id="GO:0005634">
    <property type="term" value="C:nucleus"/>
    <property type="evidence" value="ECO:0007669"/>
    <property type="project" value="UniProtKB-SubCell"/>
</dbReference>
<dbReference type="CDD" id="cd00018">
    <property type="entry name" value="AP2"/>
    <property type="match status" value="1"/>
</dbReference>
<evidence type="ECO:0000256" key="5">
    <source>
        <dbReference type="ARBA" id="ARBA00023242"/>
    </source>
</evidence>